<organism evidence="2 3">
    <name type="scientific">Endocarpon pusillum</name>
    <dbReference type="NCBI Taxonomy" id="364733"/>
    <lineage>
        <taxon>Eukaryota</taxon>
        <taxon>Fungi</taxon>
        <taxon>Dikarya</taxon>
        <taxon>Ascomycota</taxon>
        <taxon>Pezizomycotina</taxon>
        <taxon>Eurotiomycetes</taxon>
        <taxon>Chaetothyriomycetidae</taxon>
        <taxon>Verrucariales</taxon>
        <taxon>Verrucariaceae</taxon>
        <taxon>Endocarpon</taxon>
    </lineage>
</organism>
<name>A0A8H7ARS1_9EURO</name>
<dbReference type="Proteomes" id="UP000606974">
    <property type="component" value="Unassembled WGS sequence"/>
</dbReference>
<gene>
    <name evidence="2" type="ORF">GJ744_001912</name>
</gene>
<comment type="caution">
    <text evidence="2">The sequence shown here is derived from an EMBL/GenBank/DDBJ whole genome shotgun (WGS) entry which is preliminary data.</text>
</comment>
<keyword evidence="3" id="KW-1185">Reference proteome</keyword>
<reference evidence="2" key="1">
    <citation type="submission" date="2020-02" db="EMBL/GenBank/DDBJ databases">
        <authorList>
            <person name="Palmer J.M."/>
        </authorList>
    </citation>
    <scope>NUCLEOTIDE SEQUENCE</scope>
    <source>
        <strain evidence="2">EPUS1.4</strain>
        <tissue evidence="2">Thallus</tissue>
    </source>
</reference>
<proteinExistence type="predicted"/>
<dbReference type="OrthoDB" id="10259545at2759"/>
<dbReference type="Pfam" id="PF00291">
    <property type="entry name" value="PALP"/>
    <property type="match status" value="1"/>
</dbReference>
<evidence type="ECO:0000259" key="1">
    <source>
        <dbReference type="Pfam" id="PF00291"/>
    </source>
</evidence>
<evidence type="ECO:0000313" key="3">
    <source>
        <dbReference type="Proteomes" id="UP000606974"/>
    </source>
</evidence>
<dbReference type="InterPro" id="IPR036052">
    <property type="entry name" value="TrpB-like_PALP_sf"/>
</dbReference>
<dbReference type="SUPFAM" id="SSF53686">
    <property type="entry name" value="Tryptophan synthase beta subunit-like PLP-dependent enzymes"/>
    <property type="match status" value="1"/>
</dbReference>
<dbReference type="AlphaFoldDB" id="A0A8H7ARS1"/>
<dbReference type="Gene3D" id="3.40.50.1100">
    <property type="match status" value="2"/>
</dbReference>
<dbReference type="InterPro" id="IPR001926">
    <property type="entry name" value="TrpB-like_PALP"/>
</dbReference>
<dbReference type="EMBL" id="JAACFV010000013">
    <property type="protein sequence ID" value="KAF7512344.1"/>
    <property type="molecule type" value="Genomic_DNA"/>
</dbReference>
<accession>A0A8H7ARS1</accession>
<evidence type="ECO:0000313" key="2">
    <source>
        <dbReference type="EMBL" id="KAF7512344.1"/>
    </source>
</evidence>
<dbReference type="InterPro" id="IPR050214">
    <property type="entry name" value="Cys_Synth/Cystath_Beta-Synth"/>
</dbReference>
<sequence length="294" mass="32641">MLQKKAREASDIDTIVEYSCGSTIISRTLYGIEDTRAFLRNKTSEAKLRLMRFFGLKITLFGGPSQPEPPDPTGGIQKAKEMEGSSARVFNPTQYENKQNYESHQRWTGPQILDQLPEIDVFCTGMGTAGTMTGTGTFLKQKKPNIIGVGVCTAPGDRGPGPRSFVLLAPVHFPWRGAVDVAEEVGSRDSYRMSMLLSRQGIVCGPSSGFNLQGLLNYLQSRKNMEQCMTCVQGTQVARSIAYFSAAVCHIITLTIYFEKTDDQDFHPILNKNLISVDKYRYNRTTIPGNRLSC</sequence>
<dbReference type="PANTHER" id="PTHR10314">
    <property type="entry name" value="CYSTATHIONINE BETA-SYNTHASE"/>
    <property type="match status" value="1"/>
</dbReference>
<protein>
    <recommendedName>
        <fullName evidence="1">Tryptophan synthase beta chain-like PALP domain-containing protein</fullName>
    </recommendedName>
</protein>
<feature type="domain" description="Tryptophan synthase beta chain-like PALP" evidence="1">
    <location>
        <begin position="6"/>
        <end position="219"/>
    </location>
</feature>